<gene>
    <name evidence="1" type="ORF">DDZ44_03920</name>
</gene>
<evidence type="ECO:0000313" key="2">
    <source>
        <dbReference type="Proteomes" id="UP000263273"/>
    </source>
</evidence>
<feature type="non-terminal residue" evidence="1">
    <location>
        <position position="67"/>
    </location>
</feature>
<evidence type="ECO:0000313" key="1">
    <source>
        <dbReference type="EMBL" id="HBK53069.1"/>
    </source>
</evidence>
<reference evidence="1 2" key="1">
    <citation type="journal article" date="2018" name="Nat. Biotechnol.">
        <title>A standardized bacterial taxonomy based on genome phylogeny substantially revises the tree of life.</title>
        <authorList>
            <person name="Parks D.H."/>
            <person name="Chuvochina M."/>
            <person name="Waite D.W."/>
            <person name="Rinke C."/>
            <person name="Skarshewski A."/>
            <person name="Chaumeil P.A."/>
            <person name="Hugenholtz P."/>
        </authorList>
    </citation>
    <scope>NUCLEOTIDE SEQUENCE [LARGE SCALE GENOMIC DNA]</scope>
    <source>
        <strain evidence="1">UBA10948</strain>
    </source>
</reference>
<dbReference type="AlphaFoldDB" id="A0A354YV54"/>
<name>A0A354YV54_9FIRM</name>
<accession>A0A354YV54</accession>
<sequence length="67" mass="7804">MKILFHFIAICIAGGSGKMQANVKYQGFLLYNGYELIKRRSDIYGYPEKMDSIYYDAYCCTGYNVFF</sequence>
<comment type="caution">
    <text evidence="1">The sequence shown here is derived from an EMBL/GenBank/DDBJ whole genome shotgun (WGS) entry which is preliminary data.</text>
</comment>
<protein>
    <submittedName>
        <fullName evidence="1">Uncharacterized protein</fullName>
    </submittedName>
</protein>
<proteinExistence type="predicted"/>
<organism evidence="1 2">
    <name type="scientific">Syntrophomonas wolfei</name>
    <dbReference type="NCBI Taxonomy" id="863"/>
    <lineage>
        <taxon>Bacteria</taxon>
        <taxon>Bacillati</taxon>
        <taxon>Bacillota</taxon>
        <taxon>Clostridia</taxon>
        <taxon>Eubacteriales</taxon>
        <taxon>Syntrophomonadaceae</taxon>
        <taxon>Syntrophomonas</taxon>
    </lineage>
</organism>
<dbReference type="EMBL" id="DNZF01000085">
    <property type="protein sequence ID" value="HBK53069.1"/>
    <property type="molecule type" value="Genomic_DNA"/>
</dbReference>
<dbReference type="Proteomes" id="UP000263273">
    <property type="component" value="Unassembled WGS sequence"/>
</dbReference>